<dbReference type="Proteomes" id="UP001055811">
    <property type="component" value="Linkage Group LG04"/>
</dbReference>
<name>A0ACB9DVH6_CICIN</name>
<organism evidence="1 2">
    <name type="scientific">Cichorium intybus</name>
    <name type="common">Chicory</name>
    <dbReference type="NCBI Taxonomy" id="13427"/>
    <lineage>
        <taxon>Eukaryota</taxon>
        <taxon>Viridiplantae</taxon>
        <taxon>Streptophyta</taxon>
        <taxon>Embryophyta</taxon>
        <taxon>Tracheophyta</taxon>
        <taxon>Spermatophyta</taxon>
        <taxon>Magnoliopsida</taxon>
        <taxon>eudicotyledons</taxon>
        <taxon>Gunneridae</taxon>
        <taxon>Pentapetalae</taxon>
        <taxon>asterids</taxon>
        <taxon>campanulids</taxon>
        <taxon>Asterales</taxon>
        <taxon>Asteraceae</taxon>
        <taxon>Cichorioideae</taxon>
        <taxon>Cichorieae</taxon>
        <taxon>Cichoriinae</taxon>
        <taxon>Cichorium</taxon>
    </lineage>
</organism>
<evidence type="ECO:0000313" key="1">
    <source>
        <dbReference type="EMBL" id="KAI3750570.1"/>
    </source>
</evidence>
<keyword evidence="2" id="KW-1185">Reference proteome</keyword>
<gene>
    <name evidence="1" type="ORF">L2E82_21235</name>
</gene>
<protein>
    <submittedName>
        <fullName evidence="1">Uncharacterized protein</fullName>
    </submittedName>
</protein>
<proteinExistence type="predicted"/>
<dbReference type="EMBL" id="CM042012">
    <property type="protein sequence ID" value="KAI3750570.1"/>
    <property type="molecule type" value="Genomic_DNA"/>
</dbReference>
<sequence>MRVNLNPHLSSNPIHLRLSLRTTRERLLRPGLPFPGSEPRVPTTFVSVPYDIHHTIDSGVTFPDTSNVYGPFTNDILIGKELAAAEDLKLKERLTKIHRKRSVNEQLSSRDNRAWERLDLEFLKRDIRKDDISLEDQLRQVKSKKAEVLTNDNYAP</sequence>
<accession>A0ACB9DVH6</accession>
<evidence type="ECO:0000313" key="2">
    <source>
        <dbReference type="Proteomes" id="UP001055811"/>
    </source>
</evidence>
<reference evidence="2" key="1">
    <citation type="journal article" date="2022" name="Mol. Ecol. Resour.">
        <title>The genomes of chicory, endive, great burdock and yacon provide insights into Asteraceae palaeo-polyploidization history and plant inulin production.</title>
        <authorList>
            <person name="Fan W."/>
            <person name="Wang S."/>
            <person name="Wang H."/>
            <person name="Wang A."/>
            <person name="Jiang F."/>
            <person name="Liu H."/>
            <person name="Zhao H."/>
            <person name="Xu D."/>
            <person name="Zhang Y."/>
        </authorList>
    </citation>
    <scope>NUCLEOTIDE SEQUENCE [LARGE SCALE GENOMIC DNA]</scope>
    <source>
        <strain evidence="2">cv. Punajuju</strain>
    </source>
</reference>
<reference evidence="1 2" key="2">
    <citation type="journal article" date="2022" name="Mol. Ecol. Resour.">
        <title>The genomes of chicory, endive, great burdock and yacon provide insights into Asteraceae paleo-polyploidization history and plant inulin production.</title>
        <authorList>
            <person name="Fan W."/>
            <person name="Wang S."/>
            <person name="Wang H."/>
            <person name="Wang A."/>
            <person name="Jiang F."/>
            <person name="Liu H."/>
            <person name="Zhao H."/>
            <person name="Xu D."/>
            <person name="Zhang Y."/>
        </authorList>
    </citation>
    <scope>NUCLEOTIDE SEQUENCE [LARGE SCALE GENOMIC DNA]</scope>
    <source>
        <strain evidence="2">cv. Punajuju</strain>
        <tissue evidence="1">Leaves</tissue>
    </source>
</reference>
<comment type="caution">
    <text evidence="1">The sequence shown here is derived from an EMBL/GenBank/DDBJ whole genome shotgun (WGS) entry which is preliminary data.</text>
</comment>